<dbReference type="InterPro" id="IPR004808">
    <property type="entry name" value="AP_endonuc_1"/>
</dbReference>
<evidence type="ECO:0000256" key="9">
    <source>
        <dbReference type="PIRSR" id="PIRSR604808-3"/>
    </source>
</evidence>
<comment type="catalytic activity">
    <reaction evidence="1">
        <text>Exonucleolytic cleavage in the 3'- to 5'-direction to yield nucleoside 5'-phosphates.</text>
        <dbReference type="EC" id="3.1.11.2"/>
    </reaction>
</comment>
<evidence type="ECO:0000313" key="13">
    <source>
        <dbReference type="EMBL" id="CAD7619787.1"/>
    </source>
</evidence>
<dbReference type="GO" id="GO:0006284">
    <property type="term" value="P:base-excision repair"/>
    <property type="evidence" value="ECO:0007669"/>
    <property type="project" value="TreeGrafter"/>
</dbReference>
<evidence type="ECO:0000256" key="4">
    <source>
        <dbReference type="ARBA" id="ARBA00022723"/>
    </source>
</evidence>
<dbReference type="GO" id="GO:0008081">
    <property type="term" value="F:phosphoric diester hydrolase activity"/>
    <property type="evidence" value="ECO:0007669"/>
    <property type="project" value="TreeGrafter"/>
</dbReference>
<evidence type="ECO:0000313" key="14">
    <source>
        <dbReference type="Proteomes" id="UP000759131"/>
    </source>
</evidence>
<dbReference type="EC" id="3.1.21.-" evidence="10"/>
<dbReference type="GO" id="GO:0046872">
    <property type="term" value="F:metal ion binding"/>
    <property type="evidence" value="ECO:0007669"/>
    <property type="project" value="UniProtKB-KW"/>
</dbReference>
<comment type="cofactor">
    <cofactor evidence="2">
        <name>Mn(2+)</name>
        <dbReference type="ChEBI" id="CHEBI:29035"/>
    </cofactor>
</comment>
<feature type="active site" description="Proton donor/acceptor" evidence="7">
    <location>
        <position position="211"/>
    </location>
</feature>
<dbReference type="InterPro" id="IPR036691">
    <property type="entry name" value="Endo/exonu/phosph_ase_sf"/>
</dbReference>
<feature type="binding site" evidence="8">
    <location>
        <position position="308"/>
    </location>
    <ligand>
        <name>Mg(2+)</name>
        <dbReference type="ChEBI" id="CHEBI:18420"/>
        <label>1</label>
    </ligand>
</feature>
<proteinExistence type="inferred from homology"/>
<dbReference type="PANTHER" id="PTHR22748:SF6">
    <property type="entry name" value="DNA-(APURINIC OR APYRIMIDINIC SITE) ENDONUCLEASE"/>
    <property type="match status" value="1"/>
</dbReference>
<dbReference type="NCBIfam" id="TIGR00633">
    <property type="entry name" value="xth"/>
    <property type="match status" value="1"/>
</dbReference>
<feature type="binding site" evidence="8">
    <location>
        <position position="211"/>
    </location>
    <ligand>
        <name>Mg(2+)</name>
        <dbReference type="ChEBI" id="CHEBI:18420"/>
        <label>1</label>
    </ligand>
</feature>
<evidence type="ECO:0000256" key="11">
    <source>
        <dbReference type="SAM" id="MobiDB-lite"/>
    </source>
</evidence>
<feature type="site" description="Transition state stabilizer" evidence="9">
    <location>
        <position position="213"/>
    </location>
</feature>
<feature type="binding site" evidence="8">
    <location>
        <position position="98"/>
    </location>
    <ligand>
        <name>Mg(2+)</name>
        <dbReference type="ChEBI" id="CHEBI:18420"/>
        <label>1</label>
    </ligand>
</feature>
<keyword evidence="4 8" id="KW-0479">Metal-binding</keyword>
<sequence>MPKRSAKESKPLKTTKKLKTTEEEDNGVDSGIDTKAKSDLCKTTANETNEECSRVSSIGSKFNKKIMSWNVAGLRALLKKNRLKDFETEDADIVCLQEVKCQQKDIPEEINVWAKYKYKYYNLGEKPGYSGVCLFSKEKPLQVKNGIGLKEHDSEGRVITAEFPDFYLVTTYVPNSGRGLVRLDYRQKWNNDFDEYLIALKAKKGVILCGDLNVSHKEIDLENPKTNTKTAGFTAEEREDFTRFLSKGFVDSFRHFYPNDKKCYTYWSYFRNARDRDIGWRLDYFVVSEQLMANICDNQIRKQIKGSDHCPILLYLSI</sequence>
<feature type="site" description="Interaction with DNA substrate" evidence="9">
    <location>
        <position position="309"/>
    </location>
</feature>
<dbReference type="PROSITE" id="PS00727">
    <property type="entry name" value="AP_NUCLEASE_F1_2"/>
    <property type="match status" value="1"/>
</dbReference>
<accession>A0A7R9KB80</accession>
<dbReference type="GO" id="GO:0003906">
    <property type="term" value="F:DNA-(apurinic or apyrimidinic site) endonuclease activity"/>
    <property type="evidence" value="ECO:0007669"/>
    <property type="project" value="TreeGrafter"/>
</dbReference>
<feature type="binding site" evidence="8">
    <location>
        <position position="309"/>
    </location>
    <ligand>
        <name>Mg(2+)</name>
        <dbReference type="ChEBI" id="CHEBI:18420"/>
        <label>2</label>
    </ligand>
</feature>
<comment type="cofactor">
    <cofactor evidence="8 10">
        <name>Mg(2+)</name>
        <dbReference type="ChEBI" id="CHEBI:18420"/>
    </cofactor>
    <cofactor evidence="8 10">
        <name>Mn(2+)</name>
        <dbReference type="ChEBI" id="CHEBI:29035"/>
    </cofactor>
    <text evidence="8 10">Probably binds two magnesium or manganese ions per subunit.</text>
</comment>
<dbReference type="EMBL" id="OC854628">
    <property type="protein sequence ID" value="CAD7619787.1"/>
    <property type="molecule type" value="Genomic_DNA"/>
</dbReference>
<feature type="binding site" evidence="8">
    <location>
        <position position="70"/>
    </location>
    <ligand>
        <name>Mg(2+)</name>
        <dbReference type="ChEBI" id="CHEBI:18420"/>
        <label>1</label>
    </ligand>
</feature>
<dbReference type="OrthoDB" id="498125at2759"/>
<evidence type="ECO:0000256" key="2">
    <source>
        <dbReference type="ARBA" id="ARBA00001936"/>
    </source>
</evidence>
<keyword evidence="5" id="KW-0378">Hydrolase</keyword>
<dbReference type="Proteomes" id="UP000759131">
    <property type="component" value="Unassembled WGS sequence"/>
</dbReference>
<dbReference type="CDD" id="cd09087">
    <property type="entry name" value="Ape1-like_AP-endo"/>
    <property type="match status" value="1"/>
</dbReference>
<dbReference type="InterPro" id="IPR005135">
    <property type="entry name" value="Endo/exonuclease/phosphatase"/>
</dbReference>
<dbReference type="Pfam" id="PF03372">
    <property type="entry name" value="Exo_endo_phos"/>
    <property type="match status" value="1"/>
</dbReference>
<evidence type="ECO:0000256" key="8">
    <source>
        <dbReference type="PIRSR" id="PIRSR604808-2"/>
    </source>
</evidence>
<name>A0A7R9KB80_9ACAR</name>
<dbReference type="PROSITE" id="PS00726">
    <property type="entry name" value="AP_NUCLEASE_F1_1"/>
    <property type="match status" value="1"/>
</dbReference>
<comment type="similarity">
    <text evidence="3 10">Belongs to the DNA repair enzymes AP/ExoA family.</text>
</comment>
<protein>
    <recommendedName>
        <fullName evidence="10">DNA repair nuclease/redox regulator APEX1</fullName>
        <shortName evidence="10">APEN</shortName>
        <shortName evidence="10">REF-1</shortName>
        <ecNumber evidence="10">3.1.11.2</ecNumber>
        <ecNumber evidence="10">3.1.21.-</ecNumber>
    </recommendedName>
    <alternativeName>
        <fullName evidence="10">APEX nuclease</fullName>
    </alternativeName>
    <alternativeName>
        <fullName evidence="10">Apurinic-apyrimidinic endonuclease 1</fullName>
    </alternativeName>
    <alternativeName>
        <fullName evidence="10">Redox factor-1</fullName>
    </alternativeName>
    <component>
        <recommendedName>
            <fullName evidence="10">DNA repair nuclease/redox regulator APEX1, mitochondrial</fullName>
        </recommendedName>
    </component>
</protein>
<dbReference type="GO" id="GO:0005634">
    <property type="term" value="C:nucleus"/>
    <property type="evidence" value="ECO:0007669"/>
    <property type="project" value="TreeGrafter"/>
</dbReference>
<dbReference type="GO" id="GO:0003677">
    <property type="term" value="F:DNA binding"/>
    <property type="evidence" value="ECO:0007669"/>
    <property type="project" value="InterPro"/>
</dbReference>
<dbReference type="AlphaFoldDB" id="A0A7R9KB80"/>
<keyword evidence="8" id="KW-0464">Manganese</keyword>
<evidence type="ECO:0000256" key="3">
    <source>
        <dbReference type="ARBA" id="ARBA00007092"/>
    </source>
</evidence>
<evidence type="ECO:0000256" key="6">
    <source>
        <dbReference type="ARBA" id="ARBA00022842"/>
    </source>
</evidence>
<dbReference type="SUPFAM" id="SSF56219">
    <property type="entry name" value="DNase I-like"/>
    <property type="match status" value="1"/>
</dbReference>
<feature type="active site" evidence="7">
    <location>
        <position position="172"/>
    </location>
</feature>
<reference evidence="13" key="1">
    <citation type="submission" date="2020-11" db="EMBL/GenBank/DDBJ databases">
        <authorList>
            <person name="Tran Van P."/>
        </authorList>
    </citation>
    <scope>NUCLEOTIDE SEQUENCE</scope>
</reference>
<dbReference type="PANTHER" id="PTHR22748">
    <property type="entry name" value="AP ENDONUCLEASE"/>
    <property type="match status" value="1"/>
</dbReference>
<feature type="site" description="Important for catalytic activity" evidence="9">
    <location>
        <position position="283"/>
    </location>
</feature>
<feature type="region of interest" description="Disordered" evidence="11">
    <location>
        <begin position="1"/>
        <end position="34"/>
    </location>
</feature>
<feature type="binding site" evidence="8">
    <location>
        <position position="213"/>
    </location>
    <ligand>
        <name>Mg(2+)</name>
        <dbReference type="ChEBI" id="CHEBI:18420"/>
        <label>1</label>
    </ligand>
</feature>
<feature type="domain" description="Endonuclease/exonuclease/phosphatase" evidence="12">
    <location>
        <begin position="67"/>
        <end position="309"/>
    </location>
</feature>
<keyword evidence="6 8" id="KW-0460">Magnesium</keyword>
<dbReference type="Gene3D" id="3.60.10.10">
    <property type="entry name" value="Endonuclease/exonuclease/phosphatase"/>
    <property type="match status" value="1"/>
</dbReference>
<keyword evidence="10" id="KW-0227">DNA damage</keyword>
<dbReference type="InterPro" id="IPR020847">
    <property type="entry name" value="AP_endonuclease_F1_BS"/>
</dbReference>
<feature type="active site" description="Proton acceptor" evidence="7">
    <location>
        <position position="309"/>
    </location>
</feature>
<gene>
    <name evidence="13" type="ORF">OSB1V03_LOCUS286</name>
</gene>
<dbReference type="NCBIfam" id="TIGR00195">
    <property type="entry name" value="exoDNase_III"/>
    <property type="match status" value="1"/>
</dbReference>
<dbReference type="EMBL" id="CAJPIZ010000053">
    <property type="protein sequence ID" value="CAG2100217.1"/>
    <property type="molecule type" value="Genomic_DNA"/>
</dbReference>
<evidence type="ECO:0000256" key="10">
    <source>
        <dbReference type="RuleBase" id="RU362131"/>
    </source>
</evidence>
<dbReference type="InterPro" id="IPR020848">
    <property type="entry name" value="AP_endonuclease_F1_CS"/>
</dbReference>
<evidence type="ECO:0000259" key="12">
    <source>
        <dbReference type="Pfam" id="PF03372"/>
    </source>
</evidence>
<evidence type="ECO:0000256" key="1">
    <source>
        <dbReference type="ARBA" id="ARBA00000493"/>
    </source>
</evidence>
<dbReference type="PROSITE" id="PS51435">
    <property type="entry name" value="AP_NUCLEASE_F1_4"/>
    <property type="match status" value="1"/>
</dbReference>
<organism evidence="13">
    <name type="scientific">Medioppia subpectinata</name>
    <dbReference type="NCBI Taxonomy" id="1979941"/>
    <lineage>
        <taxon>Eukaryota</taxon>
        <taxon>Metazoa</taxon>
        <taxon>Ecdysozoa</taxon>
        <taxon>Arthropoda</taxon>
        <taxon>Chelicerata</taxon>
        <taxon>Arachnida</taxon>
        <taxon>Acari</taxon>
        <taxon>Acariformes</taxon>
        <taxon>Sarcoptiformes</taxon>
        <taxon>Oribatida</taxon>
        <taxon>Brachypylina</taxon>
        <taxon>Oppioidea</taxon>
        <taxon>Oppiidae</taxon>
        <taxon>Medioppia</taxon>
    </lineage>
</organism>
<evidence type="ECO:0000256" key="7">
    <source>
        <dbReference type="PIRSR" id="PIRSR604808-1"/>
    </source>
</evidence>
<evidence type="ECO:0000256" key="5">
    <source>
        <dbReference type="ARBA" id="ARBA00022801"/>
    </source>
</evidence>
<dbReference type="GO" id="GO:0008311">
    <property type="term" value="F:double-stranded DNA 3'-5' DNA exonuclease activity"/>
    <property type="evidence" value="ECO:0007669"/>
    <property type="project" value="UniProtKB-EC"/>
</dbReference>
<keyword evidence="10" id="KW-0234">DNA repair</keyword>
<keyword evidence="14" id="KW-1185">Reference proteome</keyword>
<dbReference type="EC" id="3.1.11.2" evidence="10"/>
<feature type="compositionally biased region" description="Basic and acidic residues" evidence="11">
    <location>
        <begin position="1"/>
        <end position="11"/>
    </location>
</feature>